<keyword evidence="4" id="KW-1185">Reference proteome</keyword>
<dbReference type="STRING" id="1036612.A0A1L9TL15"/>
<evidence type="ECO:0008006" key="5">
    <source>
        <dbReference type="Google" id="ProtNLM"/>
    </source>
</evidence>
<feature type="non-terminal residue" evidence="3">
    <location>
        <position position="1"/>
    </location>
</feature>
<accession>A0A1L9TL15</accession>
<dbReference type="InterPro" id="IPR007590">
    <property type="entry name" value="Saf4/Yju2"/>
</dbReference>
<dbReference type="GO" id="GO:0000398">
    <property type="term" value="P:mRNA splicing, via spliceosome"/>
    <property type="evidence" value="ECO:0007669"/>
    <property type="project" value="InterPro"/>
</dbReference>
<evidence type="ECO:0000313" key="3">
    <source>
        <dbReference type="EMBL" id="OJJ59983.1"/>
    </source>
</evidence>
<gene>
    <name evidence="3" type="ORF">ASPSYDRAFT_148439</name>
</gene>
<dbReference type="EMBL" id="KV878585">
    <property type="protein sequence ID" value="OJJ59983.1"/>
    <property type="molecule type" value="Genomic_DNA"/>
</dbReference>
<dbReference type="GO" id="GO:0005684">
    <property type="term" value="C:U2-type spliceosomal complex"/>
    <property type="evidence" value="ECO:0007669"/>
    <property type="project" value="TreeGrafter"/>
</dbReference>
<dbReference type="RefSeq" id="XP_040703789.1">
    <property type="nucleotide sequence ID" value="XM_040841815.1"/>
</dbReference>
<dbReference type="PANTHER" id="PTHR12111:SF2">
    <property type="entry name" value="SPLICING FACTOR YJU2B-RELATED"/>
    <property type="match status" value="1"/>
</dbReference>
<comment type="similarity">
    <text evidence="1">Belongs to the CWC16 family.</text>
</comment>
<organism evidence="3 4">
    <name type="scientific">Aspergillus sydowii CBS 593.65</name>
    <dbReference type="NCBI Taxonomy" id="1036612"/>
    <lineage>
        <taxon>Eukaryota</taxon>
        <taxon>Fungi</taxon>
        <taxon>Dikarya</taxon>
        <taxon>Ascomycota</taxon>
        <taxon>Pezizomycotina</taxon>
        <taxon>Eurotiomycetes</taxon>
        <taxon>Eurotiomycetidae</taxon>
        <taxon>Eurotiales</taxon>
        <taxon>Aspergillaceae</taxon>
        <taxon>Aspergillus</taxon>
        <taxon>Aspergillus subgen. Nidulantes</taxon>
    </lineage>
</organism>
<protein>
    <recommendedName>
        <fullName evidence="5">DUF572-domain-containing protein</fullName>
    </recommendedName>
</protein>
<dbReference type="AlphaFoldDB" id="A0A1L9TL15"/>
<dbReference type="Pfam" id="PF04502">
    <property type="entry name" value="Saf4_Yju2"/>
    <property type="match status" value="1"/>
</dbReference>
<reference evidence="4" key="1">
    <citation type="journal article" date="2017" name="Genome Biol.">
        <title>Comparative genomics reveals high biological diversity and specific adaptations in the industrially and medically important fungal genus Aspergillus.</title>
        <authorList>
            <person name="de Vries R.P."/>
            <person name="Riley R."/>
            <person name="Wiebenga A."/>
            <person name="Aguilar-Osorio G."/>
            <person name="Amillis S."/>
            <person name="Uchima C.A."/>
            <person name="Anderluh G."/>
            <person name="Asadollahi M."/>
            <person name="Askin M."/>
            <person name="Barry K."/>
            <person name="Battaglia E."/>
            <person name="Bayram O."/>
            <person name="Benocci T."/>
            <person name="Braus-Stromeyer S.A."/>
            <person name="Caldana C."/>
            <person name="Canovas D."/>
            <person name="Cerqueira G.C."/>
            <person name="Chen F."/>
            <person name="Chen W."/>
            <person name="Choi C."/>
            <person name="Clum A."/>
            <person name="Dos Santos R.A."/>
            <person name="Damasio A.R."/>
            <person name="Diallinas G."/>
            <person name="Emri T."/>
            <person name="Fekete E."/>
            <person name="Flipphi M."/>
            <person name="Freyberg S."/>
            <person name="Gallo A."/>
            <person name="Gournas C."/>
            <person name="Habgood R."/>
            <person name="Hainaut M."/>
            <person name="Harispe M.L."/>
            <person name="Henrissat B."/>
            <person name="Hilden K.S."/>
            <person name="Hope R."/>
            <person name="Hossain A."/>
            <person name="Karabika E."/>
            <person name="Karaffa L."/>
            <person name="Karanyi Z."/>
            <person name="Krasevec N."/>
            <person name="Kuo A."/>
            <person name="Kusch H."/>
            <person name="LaButti K."/>
            <person name="Lagendijk E.L."/>
            <person name="Lapidus A."/>
            <person name="Levasseur A."/>
            <person name="Lindquist E."/>
            <person name="Lipzen A."/>
            <person name="Logrieco A.F."/>
            <person name="MacCabe A."/>
            <person name="Maekelae M.R."/>
            <person name="Malavazi I."/>
            <person name="Melin P."/>
            <person name="Meyer V."/>
            <person name="Mielnichuk N."/>
            <person name="Miskei M."/>
            <person name="Molnar A.P."/>
            <person name="Mule G."/>
            <person name="Ngan C.Y."/>
            <person name="Orejas M."/>
            <person name="Orosz E."/>
            <person name="Ouedraogo J.P."/>
            <person name="Overkamp K.M."/>
            <person name="Park H.-S."/>
            <person name="Perrone G."/>
            <person name="Piumi F."/>
            <person name="Punt P.J."/>
            <person name="Ram A.F."/>
            <person name="Ramon A."/>
            <person name="Rauscher S."/>
            <person name="Record E."/>
            <person name="Riano-Pachon D.M."/>
            <person name="Robert V."/>
            <person name="Roehrig J."/>
            <person name="Ruller R."/>
            <person name="Salamov A."/>
            <person name="Salih N.S."/>
            <person name="Samson R.A."/>
            <person name="Sandor E."/>
            <person name="Sanguinetti M."/>
            <person name="Schuetze T."/>
            <person name="Sepcic K."/>
            <person name="Shelest E."/>
            <person name="Sherlock G."/>
            <person name="Sophianopoulou V."/>
            <person name="Squina F.M."/>
            <person name="Sun H."/>
            <person name="Susca A."/>
            <person name="Todd R.B."/>
            <person name="Tsang A."/>
            <person name="Unkles S.E."/>
            <person name="van de Wiele N."/>
            <person name="van Rossen-Uffink D."/>
            <person name="Oliveira J.V."/>
            <person name="Vesth T.C."/>
            <person name="Visser J."/>
            <person name="Yu J.-H."/>
            <person name="Zhou M."/>
            <person name="Andersen M.R."/>
            <person name="Archer D.B."/>
            <person name="Baker S.E."/>
            <person name="Benoit I."/>
            <person name="Brakhage A.A."/>
            <person name="Braus G.H."/>
            <person name="Fischer R."/>
            <person name="Frisvad J.C."/>
            <person name="Goldman G.H."/>
            <person name="Houbraken J."/>
            <person name="Oakley B."/>
            <person name="Pocsi I."/>
            <person name="Scazzocchio C."/>
            <person name="Seiboth B."/>
            <person name="vanKuyk P.A."/>
            <person name="Wortman J."/>
            <person name="Dyer P.S."/>
            <person name="Grigoriev I.V."/>
        </authorList>
    </citation>
    <scope>NUCLEOTIDE SEQUENCE [LARGE SCALE GENOMIC DNA]</scope>
    <source>
        <strain evidence="4">CBS 593.65</strain>
    </source>
</reference>
<dbReference type="Proteomes" id="UP000184356">
    <property type="component" value="Unassembled WGS sequence"/>
</dbReference>
<proteinExistence type="inferred from homology"/>
<name>A0A1L9TL15_9EURO</name>
<sequence length="370" mass="40846">SLNRYIPPDQEGLTTANKLANKHPLGARARHLQSKGALIVRFEMPFAVWCTNCSPENIIGQGVRFNAEKKKVGNYYSTPIYSFRIKHTVCGQWIEIRTDPKNTAYVVVEGGRKRDLGVDEEGRGIGEIMVDRKDAAGSGAGDDPFARLEGKVEDKKVVDEARSRILELQRRQNRDWDDPYEVSRRLRKGFRAERKVLEKKEAGKEALKDKMSLGIDIADEVEEDTLRAAMVEFEDDDGGGDAVRGIRTKPMFQHSSSSPSKTSGGAHDTAMKNGKRKRVDLVAERKASFRSALAGNTRAAVDPFLNGDNVWEPGVKKRKAPGKTEGTRTIERATGGDSQPTTSDVPEMPDGTERSQGIPVALVDYGSDSE</sequence>
<dbReference type="GeneID" id="63757888"/>
<dbReference type="PANTHER" id="PTHR12111">
    <property type="entry name" value="SPLICING FACTOR YJU2"/>
    <property type="match status" value="1"/>
</dbReference>
<evidence type="ECO:0000256" key="2">
    <source>
        <dbReference type="SAM" id="MobiDB-lite"/>
    </source>
</evidence>
<evidence type="ECO:0000313" key="4">
    <source>
        <dbReference type="Proteomes" id="UP000184356"/>
    </source>
</evidence>
<dbReference type="OrthoDB" id="360327at2759"/>
<dbReference type="GO" id="GO:0071014">
    <property type="term" value="C:post-mRNA release spliceosomal complex"/>
    <property type="evidence" value="ECO:0007669"/>
    <property type="project" value="TreeGrafter"/>
</dbReference>
<feature type="region of interest" description="Disordered" evidence="2">
    <location>
        <begin position="302"/>
        <end position="370"/>
    </location>
</feature>
<evidence type="ECO:0000256" key="1">
    <source>
        <dbReference type="ARBA" id="ARBA00005595"/>
    </source>
</evidence>
<dbReference type="VEuPathDB" id="FungiDB:ASPSYDRAFT_148439"/>
<feature type="region of interest" description="Disordered" evidence="2">
    <location>
        <begin position="237"/>
        <end position="278"/>
    </location>
</feature>